<dbReference type="CDD" id="cd22249">
    <property type="entry name" value="UDM1_RNF168_RNF169-like"/>
    <property type="match status" value="1"/>
</dbReference>
<dbReference type="EMBL" id="JBBWWQ010000018">
    <property type="protein sequence ID" value="KAK8921448.1"/>
    <property type="molecule type" value="Genomic_DNA"/>
</dbReference>
<feature type="compositionally biased region" description="Basic residues" evidence="5">
    <location>
        <begin position="488"/>
        <end position="504"/>
    </location>
</feature>
<feature type="transmembrane region" description="Helical" evidence="6">
    <location>
        <begin position="175"/>
        <end position="194"/>
    </location>
</feature>
<organism evidence="7 8">
    <name type="scientific">Platanthera zijinensis</name>
    <dbReference type="NCBI Taxonomy" id="2320716"/>
    <lineage>
        <taxon>Eukaryota</taxon>
        <taxon>Viridiplantae</taxon>
        <taxon>Streptophyta</taxon>
        <taxon>Embryophyta</taxon>
        <taxon>Tracheophyta</taxon>
        <taxon>Spermatophyta</taxon>
        <taxon>Magnoliopsida</taxon>
        <taxon>Liliopsida</taxon>
        <taxon>Asparagales</taxon>
        <taxon>Orchidaceae</taxon>
        <taxon>Orchidoideae</taxon>
        <taxon>Orchideae</taxon>
        <taxon>Orchidinae</taxon>
        <taxon>Platanthera</taxon>
    </lineage>
</organism>
<evidence type="ECO:0000256" key="6">
    <source>
        <dbReference type="SAM" id="Phobius"/>
    </source>
</evidence>
<evidence type="ECO:0000313" key="7">
    <source>
        <dbReference type="EMBL" id="KAK8921448.1"/>
    </source>
</evidence>
<feature type="compositionally biased region" description="Basic and acidic residues" evidence="5">
    <location>
        <begin position="472"/>
        <end position="487"/>
    </location>
</feature>
<evidence type="ECO:0000256" key="3">
    <source>
        <dbReference type="ARBA" id="ARBA00022989"/>
    </source>
</evidence>
<dbReference type="Pfam" id="PF07946">
    <property type="entry name" value="CCDC47"/>
    <property type="match status" value="1"/>
</dbReference>
<sequence>MAKSSSILWNRTVQAYLSPRGDTLLFLLAIISVVSLLTNELSRSYAFAADFEGFDADDFEYDEESNDAAIPSQHSPPLSATTLAQSSTPESHHGPPTPELEDPAPVGGELGGKPPHASSTLDFWDEDEFEGIPFQISDPIVDSQGLRSEPPAAAAEIIVISPEPTSPQKFSLRSYVIEIVCISFLIVFAINFFIGKRQNELIALCWASQFATKDSIFDKNFSLLGTGDGKEDAPLLLKEGQNVFKFYASGRRFCQGLLATMELRCRHDLISRLTDLLFSNTDTITFEVVMNDDAMDHVVLAVARKKMAKSMHKEARDLQRFATLMPAAPSGRRWLAEDLMVVTESKEVAGDLISDAVIDQVFGVKAFEQTGKGFISLHFSDQHPGSRKNILFLKFALPGANHMPDMTRLVSLVPYYIDLIGRYKLSPQARAKTEASRAKAAQEAFKELQNLRQEAVLRKKAEKKKLMEEAEAKLSAEAVRRKEEKERSRKMKKVTPKVKMLRSH</sequence>
<feature type="compositionally biased region" description="Polar residues" evidence="5">
    <location>
        <begin position="72"/>
        <end position="89"/>
    </location>
</feature>
<proteinExistence type="predicted"/>
<comment type="caution">
    <text evidence="7">The sequence shown here is derived from an EMBL/GenBank/DDBJ whole genome shotgun (WGS) entry which is preliminary data.</text>
</comment>
<dbReference type="PANTHER" id="PTHR12883">
    <property type="entry name" value="ADIPOCYTE-SPECIFIC PROTEIN 4-RELATED"/>
    <property type="match status" value="1"/>
</dbReference>
<keyword evidence="2 6" id="KW-0812">Transmembrane</keyword>
<name>A0AAP0AZR1_9ASPA</name>
<feature type="transmembrane region" description="Helical" evidence="6">
    <location>
        <begin position="20"/>
        <end position="38"/>
    </location>
</feature>
<dbReference type="GO" id="GO:0032469">
    <property type="term" value="P:endoplasmic reticulum calcium ion homeostasis"/>
    <property type="evidence" value="ECO:0007669"/>
    <property type="project" value="InterPro"/>
</dbReference>
<dbReference type="AlphaFoldDB" id="A0AAP0AZR1"/>
<dbReference type="PANTHER" id="PTHR12883:SF0">
    <property type="entry name" value="PAT COMPLEX SUBUNIT CCDC47"/>
    <property type="match status" value="1"/>
</dbReference>
<comment type="subcellular location">
    <subcellularLocation>
        <location evidence="1">Membrane</location>
        <topology evidence="1">Single-pass membrane protein</topology>
    </subcellularLocation>
</comment>
<reference evidence="7 8" key="1">
    <citation type="journal article" date="2022" name="Nat. Plants">
        <title>Genomes of leafy and leafless Platanthera orchids illuminate the evolution of mycoheterotrophy.</title>
        <authorList>
            <person name="Li M.H."/>
            <person name="Liu K.W."/>
            <person name="Li Z."/>
            <person name="Lu H.C."/>
            <person name="Ye Q.L."/>
            <person name="Zhang D."/>
            <person name="Wang J.Y."/>
            <person name="Li Y.F."/>
            <person name="Zhong Z.M."/>
            <person name="Liu X."/>
            <person name="Yu X."/>
            <person name="Liu D.K."/>
            <person name="Tu X.D."/>
            <person name="Liu B."/>
            <person name="Hao Y."/>
            <person name="Liao X.Y."/>
            <person name="Jiang Y.T."/>
            <person name="Sun W.H."/>
            <person name="Chen J."/>
            <person name="Chen Y.Q."/>
            <person name="Ai Y."/>
            <person name="Zhai J.W."/>
            <person name="Wu S.S."/>
            <person name="Zhou Z."/>
            <person name="Hsiao Y.Y."/>
            <person name="Wu W.L."/>
            <person name="Chen Y.Y."/>
            <person name="Lin Y.F."/>
            <person name="Hsu J.L."/>
            <person name="Li C.Y."/>
            <person name="Wang Z.W."/>
            <person name="Zhao X."/>
            <person name="Zhong W.Y."/>
            <person name="Ma X.K."/>
            <person name="Ma L."/>
            <person name="Huang J."/>
            <person name="Chen G.Z."/>
            <person name="Huang M.Z."/>
            <person name="Huang L."/>
            <person name="Peng D.H."/>
            <person name="Luo Y.B."/>
            <person name="Zou S.Q."/>
            <person name="Chen S.P."/>
            <person name="Lan S."/>
            <person name="Tsai W.C."/>
            <person name="Van de Peer Y."/>
            <person name="Liu Z.J."/>
        </authorList>
    </citation>
    <scope>NUCLEOTIDE SEQUENCE [LARGE SCALE GENOMIC DNA]</scope>
    <source>
        <strain evidence="7">Lor287</strain>
    </source>
</reference>
<feature type="region of interest" description="Disordered" evidence="5">
    <location>
        <begin position="472"/>
        <end position="504"/>
    </location>
</feature>
<evidence type="ECO:0000256" key="5">
    <source>
        <dbReference type="SAM" id="MobiDB-lite"/>
    </source>
</evidence>
<evidence type="ECO:0000256" key="1">
    <source>
        <dbReference type="ARBA" id="ARBA00004167"/>
    </source>
</evidence>
<keyword evidence="8" id="KW-1185">Reference proteome</keyword>
<evidence type="ECO:0000313" key="8">
    <source>
        <dbReference type="Proteomes" id="UP001418222"/>
    </source>
</evidence>
<dbReference type="InterPro" id="IPR012879">
    <property type="entry name" value="CCDC47"/>
</dbReference>
<feature type="region of interest" description="Disordered" evidence="5">
    <location>
        <begin position="63"/>
        <end position="112"/>
    </location>
</feature>
<gene>
    <name evidence="7" type="ORF">KSP39_PZI019910</name>
</gene>
<keyword evidence="4 6" id="KW-0472">Membrane</keyword>
<protein>
    <recommendedName>
        <fullName evidence="9">Coiled-coil domain-containing protein 47</fullName>
    </recommendedName>
</protein>
<dbReference type="Proteomes" id="UP001418222">
    <property type="component" value="Unassembled WGS sequence"/>
</dbReference>
<dbReference type="GO" id="GO:0005783">
    <property type="term" value="C:endoplasmic reticulum"/>
    <property type="evidence" value="ECO:0007669"/>
    <property type="project" value="InterPro"/>
</dbReference>
<accession>A0AAP0AZR1</accession>
<evidence type="ECO:0000256" key="2">
    <source>
        <dbReference type="ARBA" id="ARBA00022692"/>
    </source>
</evidence>
<dbReference type="GO" id="GO:0016020">
    <property type="term" value="C:membrane"/>
    <property type="evidence" value="ECO:0007669"/>
    <property type="project" value="UniProtKB-SubCell"/>
</dbReference>
<evidence type="ECO:0008006" key="9">
    <source>
        <dbReference type="Google" id="ProtNLM"/>
    </source>
</evidence>
<keyword evidence="3 6" id="KW-1133">Transmembrane helix</keyword>
<dbReference type="GO" id="GO:0005509">
    <property type="term" value="F:calcium ion binding"/>
    <property type="evidence" value="ECO:0007669"/>
    <property type="project" value="InterPro"/>
</dbReference>
<evidence type="ECO:0000256" key="4">
    <source>
        <dbReference type="ARBA" id="ARBA00023136"/>
    </source>
</evidence>